<proteinExistence type="predicted"/>
<comment type="caution">
    <text evidence="1">The sequence shown here is derived from an EMBL/GenBank/DDBJ whole genome shotgun (WGS) entry which is preliminary data.</text>
</comment>
<dbReference type="Proteomes" id="UP000769780">
    <property type="component" value="Unassembled WGS sequence"/>
</dbReference>
<evidence type="ECO:0000313" key="1">
    <source>
        <dbReference type="EMBL" id="MBY0096090.1"/>
    </source>
</evidence>
<accession>A0ABS7K1Q0</accession>
<organism evidence="1 2">
    <name type="scientific">Mesobacillus maritimus</name>
    <dbReference type="NCBI Taxonomy" id="1643336"/>
    <lineage>
        <taxon>Bacteria</taxon>
        <taxon>Bacillati</taxon>
        <taxon>Bacillota</taxon>
        <taxon>Bacilli</taxon>
        <taxon>Bacillales</taxon>
        <taxon>Bacillaceae</taxon>
        <taxon>Mesobacillus</taxon>
    </lineage>
</organism>
<name>A0ABS7K1Q0_9BACI</name>
<keyword evidence="2" id="KW-1185">Reference proteome</keyword>
<gene>
    <name evidence="1" type="ORF">H0185_04635</name>
</gene>
<protein>
    <submittedName>
        <fullName evidence="1">Uncharacterized protein</fullName>
    </submittedName>
</protein>
<evidence type="ECO:0000313" key="2">
    <source>
        <dbReference type="Proteomes" id="UP000769780"/>
    </source>
</evidence>
<dbReference type="Gene3D" id="2.60.300.12">
    <property type="entry name" value="HesB-like domain"/>
    <property type="match status" value="1"/>
</dbReference>
<dbReference type="SUPFAM" id="SSF89360">
    <property type="entry name" value="HesB-like domain"/>
    <property type="match status" value="1"/>
</dbReference>
<dbReference type="RefSeq" id="WP_221871938.1">
    <property type="nucleotide sequence ID" value="NZ_JACWFH010000007.1"/>
</dbReference>
<reference evidence="1 2" key="1">
    <citation type="submission" date="2020-07" db="EMBL/GenBank/DDBJ databases">
        <title>Fungal Genomes of the International Space Station.</title>
        <authorList>
            <person name="Seuylemezian A."/>
            <person name="Singh N.K."/>
            <person name="Wood J."/>
            <person name="Venkateswaran K."/>
        </authorList>
    </citation>
    <scope>NUCLEOTIDE SEQUENCE [LARGE SCALE GENOMIC DNA]</scope>
    <source>
        <strain evidence="1 2">PL-B2</strain>
    </source>
</reference>
<dbReference type="EMBL" id="JACWFH010000007">
    <property type="protein sequence ID" value="MBY0096090.1"/>
    <property type="molecule type" value="Genomic_DNA"/>
</dbReference>
<sequence length="53" mass="6347">MSLEERPLTDDHTYTFDELKVLIHEQDFIYFDHTKLDYVTDSLGVARFQLLQV</sequence>
<dbReference type="InterPro" id="IPR035903">
    <property type="entry name" value="HesB-like_dom_sf"/>
</dbReference>